<gene>
    <name evidence="2" type="ORF">EEDITHA_LOCUS8098</name>
</gene>
<evidence type="ECO:0000313" key="3">
    <source>
        <dbReference type="Proteomes" id="UP001153954"/>
    </source>
</evidence>
<evidence type="ECO:0000313" key="2">
    <source>
        <dbReference type="EMBL" id="CAH2092329.1"/>
    </source>
</evidence>
<organism evidence="2 3">
    <name type="scientific">Euphydryas editha</name>
    <name type="common">Edith's checkerspot</name>
    <dbReference type="NCBI Taxonomy" id="104508"/>
    <lineage>
        <taxon>Eukaryota</taxon>
        <taxon>Metazoa</taxon>
        <taxon>Ecdysozoa</taxon>
        <taxon>Arthropoda</taxon>
        <taxon>Hexapoda</taxon>
        <taxon>Insecta</taxon>
        <taxon>Pterygota</taxon>
        <taxon>Neoptera</taxon>
        <taxon>Endopterygota</taxon>
        <taxon>Lepidoptera</taxon>
        <taxon>Glossata</taxon>
        <taxon>Ditrysia</taxon>
        <taxon>Papilionoidea</taxon>
        <taxon>Nymphalidae</taxon>
        <taxon>Nymphalinae</taxon>
        <taxon>Euphydryas</taxon>
    </lineage>
</organism>
<proteinExistence type="predicted"/>
<protein>
    <submittedName>
        <fullName evidence="2">Uncharacterized protein</fullName>
    </submittedName>
</protein>
<keyword evidence="3" id="KW-1185">Reference proteome</keyword>
<comment type="caution">
    <text evidence="2">The sequence shown here is derived from an EMBL/GenBank/DDBJ whole genome shotgun (WGS) entry which is preliminary data.</text>
</comment>
<dbReference type="AlphaFoldDB" id="A0AAU9TXF2"/>
<feature type="region of interest" description="Disordered" evidence="1">
    <location>
        <begin position="1"/>
        <end position="46"/>
    </location>
</feature>
<dbReference type="EMBL" id="CAKOGL010000011">
    <property type="protein sequence ID" value="CAH2092329.1"/>
    <property type="molecule type" value="Genomic_DNA"/>
</dbReference>
<reference evidence="2" key="1">
    <citation type="submission" date="2022-03" db="EMBL/GenBank/DDBJ databases">
        <authorList>
            <person name="Tunstrom K."/>
        </authorList>
    </citation>
    <scope>NUCLEOTIDE SEQUENCE</scope>
</reference>
<feature type="compositionally biased region" description="Basic residues" evidence="1">
    <location>
        <begin position="24"/>
        <end position="38"/>
    </location>
</feature>
<accession>A0AAU9TXF2</accession>
<feature type="compositionally biased region" description="Low complexity" evidence="1">
    <location>
        <begin position="1"/>
        <end position="15"/>
    </location>
</feature>
<name>A0AAU9TXF2_EUPED</name>
<sequence length="67" mass="7316">MAADSPRAARAAHCRPAPPASRPPHARRAASHSPRARPRAASGGPRCRFSYLCCQKFPDWTSYVLSK</sequence>
<dbReference type="Proteomes" id="UP001153954">
    <property type="component" value="Unassembled WGS sequence"/>
</dbReference>
<evidence type="ECO:0000256" key="1">
    <source>
        <dbReference type="SAM" id="MobiDB-lite"/>
    </source>
</evidence>